<feature type="transmembrane region" description="Helical" evidence="14">
    <location>
        <begin position="193"/>
        <end position="226"/>
    </location>
</feature>
<feature type="binding site" evidence="16">
    <location>
        <position position="68"/>
    </location>
    <ligand>
        <name>Zn(2+)</name>
        <dbReference type="ChEBI" id="CHEBI:29105"/>
        <note>catalytic</note>
    </ligand>
</feature>
<dbReference type="GO" id="GO:0008237">
    <property type="term" value="F:metallopeptidase activity"/>
    <property type="evidence" value="ECO:0007669"/>
    <property type="project" value="UniProtKB-UniRule"/>
</dbReference>
<dbReference type="GO" id="GO:0006508">
    <property type="term" value="P:proteolysis"/>
    <property type="evidence" value="ECO:0007669"/>
    <property type="project" value="UniProtKB-KW"/>
</dbReference>
<keyword evidence="4 14" id="KW-0645">Protease</keyword>
<keyword evidence="13 14" id="KW-0472">Membrane</keyword>
<evidence type="ECO:0000256" key="7">
    <source>
        <dbReference type="ARBA" id="ARBA00022737"/>
    </source>
</evidence>
<evidence type="ECO:0000256" key="9">
    <source>
        <dbReference type="ARBA" id="ARBA00022833"/>
    </source>
</evidence>
<evidence type="ECO:0000256" key="11">
    <source>
        <dbReference type="ARBA" id="ARBA00023049"/>
    </source>
</evidence>
<feature type="transmembrane region" description="Helical" evidence="14">
    <location>
        <begin position="12"/>
        <end position="34"/>
    </location>
</feature>
<evidence type="ECO:0000256" key="12">
    <source>
        <dbReference type="ARBA" id="ARBA00023122"/>
    </source>
</evidence>
<comment type="similarity">
    <text evidence="2 14">Belongs to the peptidase M50B family.</text>
</comment>
<accession>A0AAE3W9T4</accession>
<dbReference type="SUPFAM" id="SSF54631">
    <property type="entry name" value="CBS-domain pair"/>
    <property type="match status" value="1"/>
</dbReference>
<evidence type="ECO:0000259" key="18">
    <source>
        <dbReference type="PROSITE" id="PS51371"/>
    </source>
</evidence>
<comment type="caution">
    <text evidence="19">The sequence shown here is derived from an EMBL/GenBank/DDBJ whole genome shotgun (WGS) entry which is preliminary data.</text>
</comment>
<dbReference type="RefSeq" id="WP_306734030.1">
    <property type="nucleotide sequence ID" value="NZ_JANHAX010000001.1"/>
</dbReference>
<keyword evidence="8 14" id="KW-0378">Hydrolase</keyword>
<keyword evidence="9 14" id="KW-0862">Zinc</keyword>
<reference evidence="19" key="1">
    <citation type="submission" date="2022-07" db="EMBL/GenBank/DDBJ databases">
        <authorList>
            <person name="Otstavnykh N."/>
            <person name="Isaeva M."/>
            <person name="Bystritskaya E."/>
        </authorList>
    </citation>
    <scope>NUCLEOTIDE SEQUENCE</scope>
    <source>
        <strain evidence="19">KCTC 52189</strain>
    </source>
</reference>
<dbReference type="GO" id="GO:0005886">
    <property type="term" value="C:plasma membrane"/>
    <property type="evidence" value="ECO:0007669"/>
    <property type="project" value="UniProtKB-SubCell"/>
</dbReference>
<dbReference type="Pfam" id="PF00571">
    <property type="entry name" value="CBS"/>
    <property type="match status" value="2"/>
</dbReference>
<feature type="transmembrane region" description="Helical" evidence="14">
    <location>
        <begin position="108"/>
        <end position="129"/>
    </location>
</feature>
<feature type="domain" description="CBS" evidence="18">
    <location>
        <begin position="315"/>
        <end position="373"/>
    </location>
</feature>
<keyword evidence="3 14" id="KW-1003">Cell membrane</keyword>
<keyword evidence="12 17" id="KW-0129">CBS domain</keyword>
<keyword evidence="6 14" id="KW-0479">Metal-binding</keyword>
<evidence type="ECO:0000256" key="15">
    <source>
        <dbReference type="PIRSR" id="PIRSR006404-1"/>
    </source>
</evidence>
<evidence type="ECO:0000256" key="5">
    <source>
        <dbReference type="ARBA" id="ARBA00022692"/>
    </source>
</evidence>
<comment type="cofactor">
    <cofactor evidence="14 16">
        <name>Zn(2+)</name>
        <dbReference type="ChEBI" id="CHEBI:29105"/>
    </cofactor>
    <text evidence="14 16">Binds 1 zinc ion per subunit.</text>
</comment>
<evidence type="ECO:0000256" key="4">
    <source>
        <dbReference type="ARBA" id="ARBA00022670"/>
    </source>
</evidence>
<sequence>MLTNRFELFSILGFRVSLDLSWVFLAVLVTWSLATGYFPQAVPGVDPAAAWWLGAVGALGLFASIILHELSHSYVARQFGIPIHGITLFIFGGVAEMEDEPPSARSEFYMAIAGPIMSYVLAGLFYLLAVLLASQHLMSALFGYLALINAVLATFNLVPAFPLDGGRVFRAAMWWWTGDYVRATRTGATLGRLFGIFLIAYGVMNLIAGFSVIGIWQALLGLFIVAASRSSEMQLTLKTGLEKVTVGQIMVRDLVSIPADMPLDAVVEEYFYRHHHKAFPVLRDGTLLGCIRIEDVGRIPREDRAQATAVSVIDDGRPVGMVTPQTPVIDALKEMNLRQSSRLLVTENGRLRGMLTMRDIMNFLTIRKELRDIP</sequence>
<evidence type="ECO:0000313" key="19">
    <source>
        <dbReference type="EMBL" id="MDQ2088767.1"/>
    </source>
</evidence>
<dbReference type="PROSITE" id="PS51371">
    <property type="entry name" value="CBS"/>
    <property type="match status" value="2"/>
</dbReference>
<dbReference type="SMART" id="SM00116">
    <property type="entry name" value="CBS"/>
    <property type="match status" value="2"/>
</dbReference>
<proteinExistence type="inferred from homology"/>
<dbReference type="PIRSF" id="PIRSF006404">
    <property type="entry name" value="UCP006404_Pept_M50_CBS"/>
    <property type="match status" value="1"/>
</dbReference>
<dbReference type="CDD" id="cd06164">
    <property type="entry name" value="S2P-M50_SpoIVFB_CBS"/>
    <property type="match status" value="1"/>
</dbReference>
<keyword evidence="5 14" id="KW-0812">Transmembrane</keyword>
<evidence type="ECO:0000256" key="10">
    <source>
        <dbReference type="ARBA" id="ARBA00022989"/>
    </source>
</evidence>
<dbReference type="InterPro" id="IPR046342">
    <property type="entry name" value="CBS_dom_sf"/>
</dbReference>
<feature type="transmembrane region" description="Helical" evidence="14">
    <location>
        <begin position="49"/>
        <end position="67"/>
    </location>
</feature>
<evidence type="ECO:0000256" key="17">
    <source>
        <dbReference type="PROSITE-ProRule" id="PRU00703"/>
    </source>
</evidence>
<feature type="transmembrane region" description="Helical" evidence="14">
    <location>
        <begin position="79"/>
        <end position="96"/>
    </location>
</feature>
<feature type="active site" evidence="15">
    <location>
        <position position="69"/>
    </location>
</feature>
<dbReference type="InterPro" id="IPR008915">
    <property type="entry name" value="Peptidase_M50"/>
</dbReference>
<dbReference type="InterPro" id="IPR000644">
    <property type="entry name" value="CBS_dom"/>
</dbReference>
<protein>
    <recommendedName>
        <fullName evidence="14">Zinc metalloprotease</fullName>
    </recommendedName>
</protein>
<feature type="binding site" evidence="16">
    <location>
        <position position="164"/>
    </location>
    <ligand>
        <name>Zn(2+)</name>
        <dbReference type="ChEBI" id="CHEBI:29105"/>
        <note>catalytic</note>
    </ligand>
</feature>
<keyword evidence="10 14" id="KW-1133">Transmembrane helix</keyword>
<feature type="binding site" evidence="16">
    <location>
        <position position="72"/>
    </location>
    <ligand>
        <name>Zn(2+)</name>
        <dbReference type="ChEBI" id="CHEBI:29105"/>
        <note>catalytic</note>
    </ligand>
</feature>
<dbReference type="InterPro" id="IPR016483">
    <property type="entry name" value="UCP006404_Pept_M50_CBS"/>
</dbReference>
<dbReference type="PANTHER" id="PTHR39188:SF3">
    <property type="entry name" value="STAGE IV SPORULATION PROTEIN FB"/>
    <property type="match status" value="1"/>
</dbReference>
<evidence type="ECO:0000256" key="8">
    <source>
        <dbReference type="ARBA" id="ARBA00022801"/>
    </source>
</evidence>
<feature type="transmembrane region" description="Helical" evidence="14">
    <location>
        <begin position="141"/>
        <end position="161"/>
    </location>
</feature>
<keyword evidence="20" id="KW-1185">Reference proteome</keyword>
<name>A0AAE3W9T4_9RHOB</name>
<dbReference type="Gene3D" id="3.10.580.10">
    <property type="entry name" value="CBS-domain"/>
    <property type="match status" value="2"/>
</dbReference>
<keyword evidence="11 14" id="KW-0482">Metalloprotease</keyword>
<evidence type="ECO:0000256" key="2">
    <source>
        <dbReference type="ARBA" id="ARBA00007931"/>
    </source>
</evidence>
<keyword evidence="7" id="KW-0677">Repeat</keyword>
<gene>
    <name evidence="19" type="ORF">NO357_02480</name>
</gene>
<dbReference type="PANTHER" id="PTHR39188">
    <property type="entry name" value="MEMBRANE-ASSOCIATED ZINC METALLOPROTEASE M50B"/>
    <property type="match status" value="1"/>
</dbReference>
<evidence type="ECO:0000256" key="16">
    <source>
        <dbReference type="PIRSR" id="PIRSR006404-2"/>
    </source>
</evidence>
<evidence type="ECO:0000256" key="13">
    <source>
        <dbReference type="ARBA" id="ARBA00023136"/>
    </source>
</evidence>
<feature type="domain" description="CBS" evidence="18">
    <location>
        <begin position="250"/>
        <end position="306"/>
    </location>
</feature>
<evidence type="ECO:0000256" key="1">
    <source>
        <dbReference type="ARBA" id="ARBA00004651"/>
    </source>
</evidence>
<organism evidence="19 20">
    <name type="scientific">Marimonas arenosa</name>
    <dbReference type="NCBI Taxonomy" id="1795305"/>
    <lineage>
        <taxon>Bacteria</taxon>
        <taxon>Pseudomonadati</taxon>
        <taxon>Pseudomonadota</taxon>
        <taxon>Alphaproteobacteria</taxon>
        <taxon>Rhodobacterales</taxon>
        <taxon>Paracoccaceae</taxon>
        <taxon>Marimonas</taxon>
    </lineage>
</organism>
<dbReference type="Pfam" id="PF02163">
    <property type="entry name" value="Peptidase_M50"/>
    <property type="match status" value="1"/>
</dbReference>
<reference evidence="19" key="2">
    <citation type="submission" date="2023-02" db="EMBL/GenBank/DDBJ databases">
        <title>'Rhodoalgimonas zhirmunskyi' gen. nov., isolated from a red alga.</title>
        <authorList>
            <person name="Nedashkovskaya O.I."/>
            <person name="Otstavnykh N.Y."/>
            <person name="Bystritskaya E.P."/>
            <person name="Balabanova L.A."/>
            <person name="Isaeva M.P."/>
        </authorList>
    </citation>
    <scope>NUCLEOTIDE SEQUENCE</scope>
    <source>
        <strain evidence="19">KCTC 52189</strain>
    </source>
</reference>
<dbReference type="EMBL" id="JANHAX010000001">
    <property type="protein sequence ID" value="MDQ2088767.1"/>
    <property type="molecule type" value="Genomic_DNA"/>
</dbReference>
<dbReference type="AlphaFoldDB" id="A0AAE3W9T4"/>
<evidence type="ECO:0000256" key="6">
    <source>
        <dbReference type="ARBA" id="ARBA00022723"/>
    </source>
</evidence>
<evidence type="ECO:0000313" key="20">
    <source>
        <dbReference type="Proteomes" id="UP001226762"/>
    </source>
</evidence>
<dbReference type="GO" id="GO:0046872">
    <property type="term" value="F:metal ion binding"/>
    <property type="evidence" value="ECO:0007669"/>
    <property type="project" value="UniProtKB-UniRule"/>
</dbReference>
<evidence type="ECO:0000256" key="14">
    <source>
        <dbReference type="PIRNR" id="PIRNR006404"/>
    </source>
</evidence>
<comment type="subcellular location">
    <subcellularLocation>
        <location evidence="1 14">Cell membrane</location>
        <topology evidence="1 14">Multi-pass membrane protein</topology>
    </subcellularLocation>
</comment>
<dbReference type="Proteomes" id="UP001226762">
    <property type="component" value="Unassembled WGS sequence"/>
</dbReference>
<evidence type="ECO:0000256" key="3">
    <source>
        <dbReference type="ARBA" id="ARBA00022475"/>
    </source>
</evidence>